<dbReference type="InterPro" id="IPR040624">
    <property type="entry name" value="HalOD1"/>
</dbReference>
<protein>
    <recommendedName>
        <fullName evidence="1">Halobacterial output domain-containing protein</fullName>
    </recommendedName>
</protein>
<evidence type="ECO:0000313" key="3">
    <source>
        <dbReference type="Proteomes" id="UP000308037"/>
    </source>
</evidence>
<dbReference type="AlphaFoldDB" id="A0A4U5JCY2"/>
<evidence type="ECO:0000313" key="2">
    <source>
        <dbReference type="EMBL" id="TKR26485.1"/>
    </source>
</evidence>
<sequence length="99" mass="10641">MPERDLITATDETNVVRAQYEWSSTDPSTAVIEAVSAVVEREPTKIEPLYSTIDPDALNAAIRSGSDAATTVSFPFAGRRVTVHGTGEIAVRSGTQNFE</sequence>
<dbReference type="EMBL" id="QKNX01000002">
    <property type="protein sequence ID" value="TKR26485.1"/>
    <property type="molecule type" value="Genomic_DNA"/>
</dbReference>
<gene>
    <name evidence="2" type="ORF">DM868_06380</name>
</gene>
<feature type="domain" description="Halobacterial output" evidence="1">
    <location>
        <begin position="24"/>
        <end position="92"/>
    </location>
</feature>
<evidence type="ECO:0000259" key="1">
    <source>
        <dbReference type="Pfam" id="PF18545"/>
    </source>
</evidence>
<organism evidence="2 3">
    <name type="scientific">Natronomonas salsuginis</name>
    <dbReference type="NCBI Taxonomy" id="2217661"/>
    <lineage>
        <taxon>Archaea</taxon>
        <taxon>Methanobacteriati</taxon>
        <taxon>Methanobacteriota</taxon>
        <taxon>Stenosarchaea group</taxon>
        <taxon>Halobacteria</taxon>
        <taxon>Halobacteriales</taxon>
        <taxon>Natronomonadaceae</taxon>
        <taxon>Natronomonas</taxon>
    </lineage>
</organism>
<keyword evidence="3" id="KW-1185">Reference proteome</keyword>
<comment type="caution">
    <text evidence="2">The sequence shown here is derived from an EMBL/GenBank/DDBJ whole genome shotgun (WGS) entry which is preliminary data.</text>
</comment>
<name>A0A4U5JCY2_9EURY</name>
<reference evidence="2 3" key="1">
    <citation type="submission" date="2019-04" db="EMBL/GenBank/DDBJ databases">
        <title>Natronomonas sp. F20-122 a newhaloarchaeon isolated from a saline saltern of Isla Bacuta, Huelva, Spain.</title>
        <authorList>
            <person name="Duran-Viseras A."/>
            <person name="Sanchez-Porro C."/>
            <person name="Ventosa A."/>
        </authorList>
    </citation>
    <scope>NUCLEOTIDE SEQUENCE [LARGE SCALE GENOMIC DNA]</scope>
    <source>
        <strain evidence="2 3">F20-122</strain>
    </source>
</reference>
<dbReference type="Proteomes" id="UP000308037">
    <property type="component" value="Unassembled WGS sequence"/>
</dbReference>
<dbReference type="Pfam" id="PF18545">
    <property type="entry name" value="HalOD1"/>
    <property type="match status" value="1"/>
</dbReference>
<proteinExistence type="predicted"/>
<accession>A0A4U5JCY2</accession>
<dbReference type="OrthoDB" id="242836at2157"/>